<dbReference type="SUPFAM" id="SSF51621">
    <property type="entry name" value="Phosphoenolpyruvate/pyruvate domain"/>
    <property type="match status" value="1"/>
</dbReference>
<dbReference type="AlphaFoldDB" id="A0A6V8KME9"/>
<protein>
    <recommendedName>
        <fullName evidence="3">Isocitrate lyase/phosphoenolpyruvate mutase family protein</fullName>
    </recommendedName>
</protein>
<accession>A0A6V8KME9</accession>
<reference evidence="1 2" key="1">
    <citation type="submission" date="2020-03" db="EMBL/GenBank/DDBJ databases">
        <title>Whole genome shotgun sequence of Phytohabitans houttuyneae NBRC 108639.</title>
        <authorList>
            <person name="Komaki H."/>
            <person name="Tamura T."/>
        </authorList>
    </citation>
    <scope>NUCLEOTIDE SEQUENCE [LARGE SCALE GENOMIC DNA]</scope>
    <source>
        <strain evidence="1 2">NBRC 108639</strain>
    </source>
</reference>
<comment type="caution">
    <text evidence="1">The sequence shown here is derived from an EMBL/GenBank/DDBJ whole genome shotgun (WGS) entry which is preliminary data.</text>
</comment>
<dbReference type="PANTHER" id="PTHR42905:SF16">
    <property type="entry name" value="CARBOXYPHOSPHONOENOLPYRUVATE PHOSPHONOMUTASE-LIKE PROTEIN (AFU_ORTHOLOGUE AFUA_5G07230)"/>
    <property type="match status" value="1"/>
</dbReference>
<dbReference type="RefSeq" id="WP_281365133.1">
    <property type="nucleotide sequence ID" value="NZ_BAABGO010000007.1"/>
</dbReference>
<evidence type="ECO:0000313" key="1">
    <source>
        <dbReference type="EMBL" id="GFJ83126.1"/>
    </source>
</evidence>
<dbReference type="Gene3D" id="3.20.20.60">
    <property type="entry name" value="Phosphoenolpyruvate-binding domains"/>
    <property type="match status" value="1"/>
</dbReference>
<dbReference type="Pfam" id="PF13714">
    <property type="entry name" value="PEP_mutase"/>
    <property type="match status" value="1"/>
</dbReference>
<sequence length="130" mass="13253">MPARTRTGCGGATPAPLEEALRRVRAFAEAGADGVFVPGVTDDAAIGALVEKALVPLNVLFVPGLSLDRLAALGVRRVSTGSLLFRVALTAAVEAAAAVADGSGPAKDLVSYAEVQALNEHRVGTRTTDM</sequence>
<name>A0A6V8KME9_9ACTN</name>
<evidence type="ECO:0000313" key="2">
    <source>
        <dbReference type="Proteomes" id="UP000482800"/>
    </source>
</evidence>
<proteinExistence type="predicted"/>
<dbReference type="InterPro" id="IPR040442">
    <property type="entry name" value="Pyrv_kinase-like_dom_sf"/>
</dbReference>
<organism evidence="1 2">
    <name type="scientific">Phytohabitans houttuyneae</name>
    <dbReference type="NCBI Taxonomy" id="1076126"/>
    <lineage>
        <taxon>Bacteria</taxon>
        <taxon>Bacillati</taxon>
        <taxon>Actinomycetota</taxon>
        <taxon>Actinomycetes</taxon>
        <taxon>Micromonosporales</taxon>
        <taxon>Micromonosporaceae</taxon>
    </lineage>
</organism>
<evidence type="ECO:0008006" key="3">
    <source>
        <dbReference type="Google" id="ProtNLM"/>
    </source>
</evidence>
<dbReference type="PANTHER" id="PTHR42905">
    <property type="entry name" value="PHOSPHOENOLPYRUVATE CARBOXYLASE"/>
    <property type="match status" value="1"/>
</dbReference>
<dbReference type="GO" id="GO:0003824">
    <property type="term" value="F:catalytic activity"/>
    <property type="evidence" value="ECO:0007669"/>
    <property type="project" value="InterPro"/>
</dbReference>
<dbReference type="Proteomes" id="UP000482800">
    <property type="component" value="Unassembled WGS sequence"/>
</dbReference>
<dbReference type="InterPro" id="IPR015813">
    <property type="entry name" value="Pyrv/PenolPyrv_kinase-like_dom"/>
</dbReference>
<gene>
    <name evidence="1" type="ORF">Phou_073060</name>
</gene>
<dbReference type="EMBL" id="BLPF01000003">
    <property type="protein sequence ID" value="GFJ83126.1"/>
    <property type="molecule type" value="Genomic_DNA"/>
</dbReference>
<reference evidence="1 2" key="2">
    <citation type="submission" date="2020-03" db="EMBL/GenBank/DDBJ databases">
        <authorList>
            <person name="Ichikawa N."/>
            <person name="Kimura A."/>
            <person name="Kitahashi Y."/>
            <person name="Uohara A."/>
        </authorList>
    </citation>
    <scope>NUCLEOTIDE SEQUENCE [LARGE SCALE GENOMIC DNA]</scope>
    <source>
        <strain evidence="1 2">NBRC 108639</strain>
    </source>
</reference>
<keyword evidence="2" id="KW-1185">Reference proteome</keyword>